<gene>
    <name evidence="2" type="ORF">A9Q84_12930</name>
</gene>
<comment type="caution">
    <text evidence="2">The sequence shown here is derived from an EMBL/GenBank/DDBJ whole genome shotgun (WGS) entry which is preliminary data.</text>
</comment>
<dbReference type="AlphaFoldDB" id="A0A1Y5F8W1"/>
<sequence length="247" mass="27185">MGLISSGLTDIGRKRKTNQDSIYLNPEKNLFVVADGMGGHNGGDIASQMAVEFIPEYMLKNLDSDPKKSFPQSVLYANNKIKDRGLRDQLLQGMGTTVVGFYFKGDTLYISNVGDSRAYLVNRNKLYQLSKDHSLVQEKINLGIYNRDQAAQDPQKNVLVRTVGFEEDIEVDLFTYKVSKGDVFLSCSDGLHGKVSDADILYIINKYIPNPAKATPETVQQTVTTLVAQANANGGNDNISVILVVAQ</sequence>
<dbReference type="EMBL" id="MAAO01000006">
    <property type="protein sequence ID" value="OUR97224.1"/>
    <property type="molecule type" value="Genomic_DNA"/>
</dbReference>
<dbReference type="PROSITE" id="PS51746">
    <property type="entry name" value="PPM_2"/>
    <property type="match status" value="1"/>
</dbReference>
<dbReference type="CDD" id="cd00143">
    <property type="entry name" value="PP2Cc"/>
    <property type="match status" value="1"/>
</dbReference>
<dbReference type="Gene3D" id="3.60.40.10">
    <property type="entry name" value="PPM-type phosphatase domain"/>
    <property type="match status" value="1"/>
</dbReference>
<feature type="domain" description="PPM-type phosphatase" evidence="1">
    <location>
        <begin position="5"/>
        <end position="246"/>
    </location>
</feature>
<name>A0A1Y5F8W1_9BACT</name>
<dbReference type="InterPro" id="IPR036457">
    <property type="entry name" value="PPM-type-like_dom_sf"/>
</dbReference>
<accession>A0A1Y5F8W1</accession>
<dbReference type="Pfam" id="PF13672">
    <property type="entry name" value="PP2C_2"/>
    <property type="match status" value="1"/>
</dbReference>
<dbReference type="NCBIfam" id="NF033484">
    <property type="entry name" value="Stp1_PP2C_phos"/>
    <property type="match status" value="1"/>
</dbReference>
<dbReference type="SUPFAM" id="SSF81606">
    <property type="entry name" value="PP2C-like"/>
    <property type="match status" value="1"/>
</dbReference>
<organism evidence="2 3">
    <name type="scientific">Halobacteriovorax marinus</name>
    <dbReference type="NCBI Taxonomy" id="97084"/>
    <lineage>
        <taxon>Bacteria</taxon>
        <taxon>Pseudomonadati</taxon>
        <taxon>Bdellovibrionota</taxon>
        <taxon>Bacteriovoracia</taxon>
        <taxon>Bacteriovoracales</taxon>
        <taxon>Halobacteriovoraceae</taxon>
        <taxon>Halobacteriovorax</taxon>
    </lineage>
</organism>
<dbReference type="SMART" id="SM00331">
    <property type="entry name" value="PP2C_SIG"/>
    <property type="match status" value="1"/>
</dbReference>
<dbReference type="Proteomes" id="UP000196531">
    <property type="component" value="Unassembled WGS sequence"/>
</dbReference>
<evidence type="ECO:0000259" key="1">
    <source>
        <dbReference type="PROSITE" id="PS51746"/>
    </source>
</evidence>
<dbReference type="GO" id="GO:0004722">
    <property type="term" value="F:protein serine/threonine phosphatase activity"/>
    <property type="evidence" value="ECO:0007669"/>
    <property type="project" value="InterPro"/>
</dbReference>
<dbReference type="PANTHER" id="PTHR47992">
    <property type="entry name" value="PROTEIN PHOSPHATASE"/>
    <property type="match status" value="1"/>
</dbReference>
<evidence type="ECO:0000313" key="2">
    <source>
        <dbReference type="EMBL" id="OUR97224.1"/>
    </source>
</evidence>
<dbReference type="InterPro" id="IPR015655">
    <property type="entry name" value="PP2C"/>
</dbReference>
<dbReference type="SMART" id="SM00332">
    <property type="entry name" value="PP2Cc"/>
    <property type="match status" value="1"/>
</dbReference>
<evidence type="ECO:0000313" key="3">
    <source>
        <dbReference type="Proteomes" id="UP000196531"/>
    </source>
</evidence>
<dbReference type="InterPro" id="IPR001932">
    <property type="entry name" value="PPM-type_phosphatase-like_dom"/>
</dbReference>
<proteinExistence type="predicted"/>
<protein>
    <recommendedName>
        <fullName evidence="1">PPM-type phosphatase domain-containing protein</fullName>
    </recommendedName>
</protein>
<reference evidence="3" key="1">
    <citation type="journal article" date="2017" name="Proc. Natl. Acad. Sci. U.S.A.">
        <title>Simulation of Deepwater Horizon oil plume reveals substrate specialization within a complex community of hydrocarbon-degraders.</title>
        <authorList>
            <person name="Hu P."/>
            <person name="Dubinsky E.A."/>
            <person name="Probst A.J."/>
            <person name="Wang J."/>
            <person name="Sieber C.M.K."/>
            <person name="Tom L.M."/>
            <person name="Gardinali P."/>
            <person name="Banfield J.F."/>
            <person name="Atlas R.M."/>
            <person name="Andersen G.L."/>
        </authorList>
    </citation>
    <scope>NUCLEOTIDE SEQUENCE [LARGE SCALE GENOMIC DNA]</scope>
</reference>